<accession>A0A0F8Y847</accession>
<dbReference type="Gene3D" id="3.40.50.300">
    <property type="entry name" value="P-loop containing nucleotide triphosphate hydrolases"/>
    <property type="match status" value="1"/>
</dbReference>
<sequence length="194" mass="22283">MAASNFSGRVALGANRIGKTQEGAYECVLAICNEHPARKFPSSGMGWIVGIDYKKILDPDLPMFNEFMPKHIKPENCQSKFYVKDMMWLIETPNGEWKVFLKSSEASVDSFSASKLDWIWFDEEPKKNAIFNECMMRLIDNRGVWWMTATPILGTIWLKKLSEREDVYSCTGGMMMPRHGRLSARLLRRLLTTC</sequence>
<gene>
    <name evidence="1" type="ORF">LCGC14_2852610</name>
</gene>
<dbReference type="EMBL" id="LAZR01054910">
    <property type="protein sequence ID" value="KKK77533.1"/>
    <property type="molecule type" value="Genomic_DNA"/>
</dbReference>
<dbReference type="AlphaFoldDB" id="A0A0F8Y847"/>
<name>A0A0F8Y847_9ZZZZ</name>
<protein>
    <submittedName>
        <fullName evidence="1">Uncharacterized protein</fullName>
    </submittedName>
</protein>
<reference evidence="1" key="1">
    <citation type="journal article" date="2015" name="Nature">
        <title>Complex archaea that bridge the gap between prokaryotes and eukaryotes.</title>
        <authorList>
            <person name="Spang A."/>
            <person name="Saw J.H."/>
            <person name="Jorgensen S.L."/>
            <person name="Zaremba-Niedzwiedzka K."/>
            <person name="Martijn J."/>
            <person name="Lind A.E."/>
            <person name="van Eijk R."/>
            <person name="Schleper C."/>
            <person name="Guy L."/>
            <person name="Ettema T.J."/>
        </authorList>
    </citation>
    <scope>NUCLEOTIDE SEQUENCE</scope>
</reference>
<comment type="caution">
    <text evidence="1">The sequence shown here is derived from an EMBL/GenBank/DDBJ whole genome shotgun (WGS) entry which is preliminary data.</text>
</comment>
<proteinExistence type="predicted"/>
<dbReference type="InterPro" id="IPR027417">
    <property type="entry name" value="P-loop_NTPase"/>
</dbReference>
<organism evidence="1">
    <name type="scientific">marine sediment metagenome</name>
    <dbReference type="NCBI Taxonomy" id="412755"/>
    <lineage>
        <taxon>unclassified sequences</taxon>
        <taxon>metagenomes</taxon>
        <taxon>ecological metagenomes</taxon>
    </lineage>
</organism>
<evidence type="ECO:0000313" key="1">
    <source>
        <dbReference type="EMBL" id="KKK77533.1"/>
    </source>
</evidence>
<dbReference type="Pfam" id="PF03237">
    <property type="entry name" value="Terminase_6N"/>
    <property type="match status" value="1"/>
</dbReference>